<reference evidence="1 2" key="1">
    <citation type="submission" date="2018-03" db="EMBL/GenBank/DDBJ databases">
        <title>Brevisbacillus phylogenomics.</title>
        <authorList>
            <person name="Dunlap C."/>
        </authorList>
    </citation>
    <scope>NUCLEOTIDE SEQUENCE [LARGE SCALE GENOMIC DNA]</scope>
    <source>
        <strain evidence="1 2">NRRL B-41110</strain>
    </source>
</reference>
<name>A0ABX5FUF0_9BACL</name>
<protein>
    <submittedName>
        <fullName evidence="1">Uncharacterized protein</fullName>
    </submittedName>
</protein>
<dbReference type="Proteomes" id="UP000241645">
    <property type="component" value="Unassembled WGS sequence"/>
</dbReference>
<sequence>MPTPFHHLVNDMVYYRKDKKQKQCIDSFVLFVTFPSHQHTWSILACRDNIVLLMEGKQSEMNNEKPHSLLLPVEMRQTDAAYSFSI</sequence>
<comment type="caution">
    <text evidence="1">The sequence shown here is derived from an EMBL/GenBank/DDBJ whole genome shotgun (WGS) entry which is preliminary data.</text>
</comment>
<keyword evidence="2" id="KW-1185">Reference proteome</keyword>
<gene>
    <name evidence="1" type="ORF">C7R92_06760</name>
</gene>
<evidence type="ECO:0000313" key="2">
    <source>
        <dbReference type="Proteomes" id="UP000241645"/>
    </source>
</evidence>
<accession>A0ABX5FUF0</accession>
<evidence type="ECO:0000313" key="1">
    <source>
        <dbReference type="EMBL" id="PSK12949.1"/>
    </source>
</evidence>
<organism evidence="1 2">
    <name type="scientific">Brevibacillus porteri</name>
    <dbReference type="NCBI Taxonomy" id="2126350"/>
    <lineage>
        <taxon>Bacteria</taxon>
        <taxon>Bacillati</taxon>
        <taxon>Bacillota</taxon>
        <taxon>Bacilli</taxon>
        <taxon>Bacillales</taxon>
        <taxon>Paenibacillaceae</taxon>
        <taxon>Brevibacillus</taxon>
    </lineage>
</organism>
<dbReference type="EMBL" id="PXZO01000009">
    <property type="protein sequence ID" value="PSK12949.1"/>
    <property type="molecule type" value="Genomic_DNA"/>
</dbReference>
<proteinExistence type="predicted"/>